<evidence type="ECO:0000256" key="6">
    <source>
        <dbReference type="ARBA" id="ARBA00023268"/>
    </source>
</evidence>
<dbReference type="CDD" id="cd02440">
    <property type="entry name" value="AdoMet_MTases"/>
    <property type="match status" value="1"/>
</dbReference>
<keyword evidence="6" id="KW-0511">Multifunctional enzyme</keyword>
<evidence type="ECO:0000256" key="2">
    <source>
        <dbReference type="ARBA" id="ARBA00022553"/>
    </source>
</evidence>
<dbReference type="Pfam" id="PF08659">
    <property type="entry name" value="KR"/>
    <property type="match status" value="1"/>
</dbReference>
<evidence type="ECO:0000259" key="12">
    <source>
        <dbReference type="PROSITE" id="PS52019"/>
    </source>
</evidence>
<evidence type="ECO:0000256" key="5">
    <source>
        <dbReference type="ARBA" id="ARBA00023002"/>
    </source>
</evidence>
<dbReference type="GO" id="GO:0006633">
    <property type="term" value="P:fatty acid biosynthetic process"/>
    <property type="evidence" value="ECO:0007669"/>
    <property type="project" value="TreeGrafter"/>
</dbReference>
<feature type="active site" description="Proton acceptor; for dehydratase activity" evidence="8">
    <location>
        <position position="1020"/>
    </location>
</feature>
<evidence type="ECO:0008006" key="15">
    <source>
        <dbReference type="Google" id="ProtNLM"/>
    </source>
</evidence>
<dbReference type="GO" id="GO:0031177">
    <property type="term" value="F:phosphopantetheine binding"/>
    <property type="evidence" value="ECO:0007669"/>
    <property type="project" value="InterPro"/>
</dbReference>
<dbReference type="FunFam" id="3.40.50.720:FF:000209">
    <property type="entry name" value="Polyketide synthase Pks12"/>
    <property type="match status" value="1"/>
</dbReference>
<dbReference type="InterPro" id="IPR036736">
    <property type="entry name" value="ACP-like_sf"/>
</dbReference>
<feature type="domain" description="Ketosynthase family 3 (KS3)" evidence="11">
    <location>
        <begin position="88"/>
        <end position="515"/>
    </location>
</feature>
<feature type="region of interest" description="C-terminal hotdog fold" evidence="8">
    <location>
        <begin position="1131"/>
        <end position="1278"/>
    </location>
</feature>
<dbReference type="InterPro" id="IPR016039">
    <property type="entry name" value="Thiolase-like"/>
</dbReference>
<dbReference type="SUPFAM" id="SSF53901">
    <property type="entry name" value="Thiolase-like"/>
    <property type="match status" value="1"/>
</dbReference>
<dbReference type="Pfam" id="PF00698">
    <property type="entry name" value="Acyl_transf_1"/>
    <property type="match status" value="1"/>
</dbReference>
<dbReference type="InterPro" id="IPR029063">
    <property type="entry name" value="SAM-dependent_MTases_sf"/>
</dbReference>
<dbReference type="PANTHER" id="PTHR43775">
    <property type="entry name" value="FATTY ACID SYNTHASE"/>
    <property type="match status" value="1"/>
</dbReference>
<dbReference type="PROSITE" id="PS50075">
    <property type="entry name" value="CARRIER"/>
    <property type="match status" value="1"/>
</dbReference>
<sequence>MGDYGQTETNGRFNANGTNGTNGTNGATYLNSHANGNGIVNGASHTNGTTHLNGHANGNGIANSTHNGVPHTNGHSSSLSSDTAFDDDFQIAICGMACRLPGGLLTPAQLWDFLLAKGDARTRVPESRYNVSAFYPTIEKPGTVKPGTVKTEYGYFLDDEVVNLAGLDASFFSLAKAALERTDPHHRQMLEVAREAFDDAGAVDFRGSLTGCYMGSFGEDWVEMFAKDTQQHGLHRVSGYGDFMLSNRVSYEMDLRGPSMTIRTGCSAGLVGLHEACQALRRGDCSAAIVGGANLILAPGMTQAMTEQGVLSPDGSCKTFSADANGYARGEAINALYIKPLHAAIRDGNPVRAVIRATATNSDGRTPGISVPSADSHEAMIRHAYKAAGIRDYSQTAFVECHGTGTPIGDPIEVDAVGRVFGDHGGVYIGSVKPNLGHSEGASGLTSVIKMVMALENRIIPPNIKFNSPNPAIPFQEKKLTVPMEATPWPETRLERVGVNSFGIGGANAHVILESARGWVPKAPEAGVTTSTSKPTLLVYSANTSESLKKTIDNHQAFVAQRPDKLSDVAYTLAARREHLTHRAYAVTSKGSSGGGTVFPAAKLAPTGPPQVVMVFTGQGAQWATMGKDLLQSNDVFRKTIKSLDKYLRATPGAPSWTIEEELLKSGSKSQLDKAEFSQPLCTAVQIALVDVLSAIGVEPAATVGHSSGEIAGAYAAGALTAPEAIRIAWRRGAITTTQTRKGAMAAIGMGVEDVDPFLLTPNLKVTIACDNSPKSVTLSGDTGDVAQVVARIQTERPDVLARMLKVDKAYHSQHMVEIGDTYRTAIENDLPATARRPTRPFFSSVTGFLLGDDESLDARYWQTNLESRVLFNSAAASILDHPVGQNAMFMEIGPHSALSGPLRQILNLKSSSAPYVAAMLRSKDCVESLLIAVGKLFTMGVPINFNALMGEGVCLPDLPRYPWNHADSYWDETRLSREWRHRKFSHHDLLGVKSPESTELEPSWRNILHIQNASWLRDHCVEDDIIFPCAGYVGMVGEAIRQVTGVQEGFKLRHVIISAALVLTEGKPVELITTLRPRRLTDQLDSQWWEFSIASHNGHAWAKHCMGEVAAVAEGQDAPERGTGDKEPLARGLEKGRAYDTLQRAGLSYGPAFQTLEDIRSGTLENASTAKAVLSDKTGDEVNYHLHPTIIDAFLQLLSVAATKGYTTGRLIKVVPTKIDHLTIYRTSAKAVNVDCTAEPSRRGDLVGSGECIDDDGRQVLHAVNAHMSAIDEGDSSAGAGGTPSTARHVWGPHIDFLNAADLIGPSTDLALYTPVLDEMTRLCLVYSHHQLADLETTLPHMAKFRDWVERQVRTMDKEAAGALAMMDDGSIFDRVLALVKQLSGTPAHDAAIGMYKVLTGVTGIFTGSSDALQILLSDETLSKMDNFTDQSDRSRFIRHLAHTKPNLRILEIGAGTGASTASLIKDLILPSGQILYSKYTFTDISSGYFVAAKERFKGLPNIEYTALDISKDPVEQGFEDGQYDLVIATNVLHATPSLHDSLRHARQLLAPRGRLLLHELCPSSKWVNYVFGTLPGWWHGEPDGRADEPYVQPSRWDKELVAAGFEAVLDAAVFDSPEPFQMNAIMVAKNPAKTTPKVAAAEKRITLLCHVGDDEDSVVHQVREQLQSRGYFVDIAHAGESLPAGQDVISLLDLHRPYLENMDAASWESFKGIFTEAGAKGVGVLWVTGLSHVQSGVPDPRWAQIIGTARTLRSELMVDVATLEVDDLDTSTKQVVDILETFWARENDGTLDPDFEYAVIDGVVSVGRLYPFALADELLVEDSTDRFVLGISKRGRLGNLGWTRQPAPQTLEGDDVEIETHAVGLNFRDIMSSMGLMQTPEEGFGLEGSGVVLRVGPGVKNLAAGDKVFFMGRNCFSSHVTIPENMCEKLGDGLSFVDAATMPAVFITVVYSLLHVGGLRKGQSILIHSACGGVGLAAIQIARMVGAEIYTTVGSEDKVQHLMTNFGIPRDRIFNSRNTSFVEDVMRETGGKGVDLALNSLSGELLHATWRCVAEFGKMVEIGKRDIIGSGKLDMDVFLANRSYCCVDVDQLCFKKPELCKELMKSIMGFFREGHVKPIGPTTVFAASAIEEAFRYMQKGAHIGKIIVQMRDETAPDAASKSNIPLPAGRAKTLNLDGAASYLLVGGLGGLGRAVSRYMVERGARRLVYLSRSGGGKEEDRALVRELESMGCEVVLVKGSVSDEGDVQRALQQAPNLKGIVNMSMVLRDQGFPSMTLDEWNGATSPKVQGTWNLHNATIVAGAALDFFLLFSSISGIIGQPGQANYAGANTFLDAFVEYRNKLGLAASAIDIGGVEDIGVMAQNEELLRKVKTTSAYSVREIELLEAVGAAMMLGSPLASPSPGADVVSLVSRNTFVLGLGTHTPLAESRAIWRADRRMAVYHNRAPKGGDSRGSSSDGLKTFLNSARGDPRVLKSADGVRTLTLEIGKRVFDFLLRPEDDLEASTGVPLAHLGMDSLVAIEMRAWWRQALGFDITVLEMLGLGSIDALGKHAQEGLLKVAEGA</sequence>
<dbReference type="InterPro" id="IPR049900">
    <property type="entry name" value="PKS_mFAS_DH"/>
</dbReference>
<dbReference type="Pfam" id="PF13602">
    <property type="entry name" value="ADH_zinc_N_2"/>
    <property type="match status" value="1"/>
</dbReference>
<feature type="compositionally biased region" description="Polar residues" evidence="9">
    <location>
        <begin position="43"/>
        <end position="52"/>
    </location>
</feature>
<dbReference type="CDD" id="cd05195">
    <property type="entry name" value="enoyl_red"/>
    <property type="match status" value="1"/>
</dbReference>
<feature type="domain" description="PKS/mFAS DH" evidence="12">
    <location>
        <begin position="988"/>
        <end position="1278"/>
    </location>
</feature>
<dbReference type="InterPro" id="IPR020806">
    <property type="entry name" value="PKS_PP-bd"/>
</dbReference>
<dbReference type="SMART" id="SM00829">
    <property type="entry name" value="PKS_ER"/>
    <property type="match status" value="1"/>
</dbReference>
<dbReference type="Gene3D" id="3.40.50.720">
    <property type="entry name" value="NAD(P)-binding Rossmann-like Domain"/>
    <property type="match status" value="1"/>
</dbReference>
<accession>A0AA39WYB9</accession>
<dbReference type="InterPro" id="IPR011032">
    <property type="entry name" value="GroES-like_sf"/>
</dbReference>
<evidence type="ECO:0000256" key="9">
    <source>
        <dbReference type="SAM" id="MobiDB-lite"/>
    </source>
</evidence>
<organism evidence="13 14">
    <name type="scientific">Immersiella caudata</name>
    <dbReference type="NCBI Taxonomy" id="314043"/>
    <lineage>
        <taxon>Eukaryota</taxon>
        <taxon>Fungi</taxon>
        <taxon>Dikarya</taxon>
        <taxon>Ascomycota</taxon>
        <taxon>Pezizomycotina</taxon>
        <taxon>Sordariomycetes</taxon>
        <taxon>Sordariomycetidae</taxon>
        <taxon>Sordariales</taxon>
        <taxon>Lasiosphaeriaceae</taxon>
        <taxon>Immersiella</taxon>
    </lineage>
</organism>
<dbReference type="SUPFAM" id="SSF47336">
    <property type="entry name" value="ACP-like"/>
    <property type="match status" value="1"/>
</dbReference>
<dbReference type="Gene3D" id="3.40.47.10">
    <property type="match status" value="1"/>
</dbReference>
<keyword evidence="5" id="KW-0560">Oxidoreductase</keyword>
<dbReference type="GO" id="GO:0044550">
    <property type="term" value="P:secondary metabolite biosynthetic process"/>
    <property type="evidence" value="ECO:0007669"/>
    <property type="project" value="TreeGrafter"/>
</dbReference>
<dbReference type="SMART" id="SM00826">
    <property type="entry name" value="PKS_DH"/>
    <property type="match status" value="1"/>
</dbReference>
<dbReference type="InterPro" id="IPR057326">
    <property type="entry name" value="KR_dom"/>
</dbReference>
<dbReference type="GO" id="GO:1901336">
    <property type="term" value="P:lactone biosynthetic process"/>
    <property type="evidence" value="ECO:0007669"/>
    <property type="project" value="UniProtKB-ARBA"/>
</dbReference>
<proteinExistence type="predicted"/>
<dbReference type="InterPro" id="IPR049551">
    <property type="entry name" value="PKS_DH_C"/>
</dbReference>
<dbReference type="Gene3D" id="3.40.50.150">
    <property type="entry name" value="Vaccinia Virus protein VP39"/>
    <property type="match status" value="1"/>
</dbReference>
<feature type="active site" description="Proton donor; for dehydratase activity" evidence="8">
    <location>
        <position position="1193"/>
    </location>
</feature>
<evidence type="ECO:0000259" key="10">
    <source>
        <dbReference type="PROSITE" id="PS50075"/>
    </source>
</evidence>
<dbReference type="Pfam" id="PF00109">
    <property type="entry name" value="ketoacyl-synt"/>
    <property type="match status" value="1"/>
</dbReference>
<dbReference type="SUPFAM" id="SSF55048">
    <property type="entry name" value="Probable ACP-binding domain of malonyl-CoA ACP transacylase"/>
    <property type="match status" value="1"/>
</dbReference>
<protein>
    <recommendedName>
        <fullName evidence="15">Polyketide synthase</fullName>
    </recommendedName>
</protein>
<dbReference type="SUPFAM" id="SSF52151">
    <property type="entry name" value="FabD/lysophospholipase-like"/>
    <property type="match status" value="1"/>
</dbReference>
<evidence type="ECO:0000256" key="1">
    <source>
        <dbReference type="ARBA" id="ARBA00022450"/>
    </source>
</evidence>
<keyword evidence="14" id="KW-1185">Reference proteome</keyword>
<keyword evidence="2" id="KW-0597">Phosphoprotein</keyword>
<dbReference type="GO" id="GO:0004312">
    <property type="term" value="F:fatty acid synthase activity"/>
    <property type="evidence" value="ECO:0007669"/>
    <property type="project" value="TreeGrafter"/>
</dbReference>
<dbReference type="SUPFAM" id="SSF50129">
    <property type="entry name" value="GroES-like"/>
    <property type="match status" value="1"/>
</dbReference>
<dbReference type="Pfam" id="PF14765">
    <property type="entry name" value="PS-DH"/>
    <property type="match status" value="1"/>
</dbReference>
<name>A0AA39WYB9_9PEZI</name>
<dbReference type="Pfam" id="PF21089">
    <property type="entry name" value="PKS_DH_N"/>
    <property type="match status" value="1"/>
</dbReference>
<dbReference type="InterPro" id="IPR020841">
    <property type="entry name" value="PKS_Beta-ketoAc_synthase_dom"/>
</dbReference>
<dbReference type="InterPro" id="IPR032821">
    <property type="entry name" value="PKS_assoc"/>
</dbReference>
<dbReference type="SMART" id="SM00822">
    <property type="entry name" value="PKS_KR"/>
    <property type="match status" value="1"/>
</dbReference>
<feature type="domain" description="Carrier" evidence="10">
    <location>
        <begin position="2484"/>
        <end position="2559"/>
    </location>
</feature>
<dbReference type="GO" id="GO:0016491">
    <property type="term" value="F:oxidoreductase activity"/>
    <property type="evidence" value="ECO:0007669"/>
    <property type="project" value="UniProtKB-KW"/>
</dbReference>
<dbReference type="Gene3D" id="3.10.129.110">
    <property type="entry name" value="Polyketide synthase dehydratase"/>
    <property type="match status" value="1"/>
</dbReference>
<evidence type="ECO:0000256" key="4">
    <source>
        <dbReference type="ARBA" id="ARBA00022857"/>
    </source>
</evidence>
<evidence type="ECO:0000256" key="7">
    <source>
        <dbReference type="ARBA" id="ARBA00023315"/>
    </source>
</evidence>
<dbReference type="SMART" id="SM00827">
    <property type="entry name" value="PKS_AT"/>
    <property type="match status" value="1"/>
</dbReference>
<dbReference type="Pfam" id="PF08242">
    <property type="entry name" value="Methyltransf_12"/>
    <property type="match status" value="1"/>
</dbReference>
<dbReference type="Pfam" id="PF08240">
    <property type="entry name" value="ADH_N"/>
    <property type="match status" value="1"/>
</dbReference>
<dbReference type="SUPFAM" id="SSF51735">
    <property type="entry name" value="NAD(P)-binding Rossmann-fold domains"/>
    <property type="match status" value="2"/>
</dbReference>
<dbReference type="Pfam" id="PF00550">
    <property type="entry name" value="PP-binding"/>
    <property type="match status" value="1"/>
</dbReference>
<dbReference type="PANTHER" id="PTHR43775:SF28">
    <property type="entry name" value="SYNTHASE, PUTATIVE-RELATED"/>
    <property type="match status" value="1"/>
</dbReference>
<dbReference type="InterPro" id="IPR014031">
    <property type="entry name" value="Ketoacyl_synth_C"/>
</dbReference>
<dbReference type="InterPro" id="IPR016036">
    <property type="entry name" value="Malonyl_transacylase_ACP-bd"/>
</dbReference>
<dbReference type="PROSITE" id="PS52004">
    <property type="entry name" value="KS3_2"/>
    <property type="match status" value="1"/>
</dbReference>
<reference evidence="13" key="1">
    <citation type="submission" date="2023-06" db="EMBL/GenBank/DDBJ databases">
        <title>Genome-scale phylogeny and comparative genomics of the fungal order Sordariales.</title>
        <authorList>
            <consortium name="Lawrence Berkeley National Laboratory"/>
            <person name="Hensen N."/>
            <person name="Bonometti L."/>
            <person name="Westerberg I."/>
            <person name="Brannstrom I.O."/>
            <person name="Guillou S."/>
            <person name="Cros-Aarteil S."/>
            <person name="Calhoun S."/>
            <person name="Haridas S."/>
            <person name="Kuo A."/>
            <person name="Mondo S."/>
            <person name="Pangilinan J."/>
            <person name="Riley R."/>
            <person name="Labutti K."/>
            <person name="Andreopoulos B."/>
            <person name="Lipzen A."/>
            <person name="Chen C."/>
            <person name="Yanf M."/>
            <person name="Daum C."/>
            <person name="Ng V."/>
            <person name="Clum A."/>
            <person name="Steindorff A."/>
            <person name="Ohm R."/>
            <person name="Martin F."/>
            <person name="Silar P."/>
            <person name="Natvig D."/>
            <person name="Lalanne C."/>
            <person name="Gautier V."/>
            <person name="Ament-Velasquez S.L."/>
            <person name="Kruys A."/>
            <person name="Hutchinson M.I."/>
            <person name="Powell A.J."/>
            <person name="Barry K."/>
            <person name="Miller A.N."/>
            <person name="Grigoriev I.V."/>
            <person name="Debuchy R."/>
            <person name="Gladieux P."/>
            <person name="Thoren M.H."/>
            <person name="Johannesson H."/>
        </authorList>
    </citation>
    <scope>NUCLEOTIDE SEQUENCE</scope>
    <source>
        <strain evidence="13">CBS 606.72</strain>
    </source>
</reference>
<dbReference type="InterPro" id="IPR050091">
    <property type="entry name" value="PKS_NRPS_Biosynth_Enz"/>
</dbReference>
<keyword evidence="7" id="KW-0012">Acyltransferase</keyword>
<feature type="region of interest" description="Disordered" evidence="9">
    <location>
        <begin position="1"/>
        <end position="79"/>
    </location>
</feature>
<dbReference type="InterPro" id="IPR001227">
    <property type="entry name" value="Ac_transferase_dom_sf"/>
</dbReference>
<evidence type="ECO:0000256" key="3">
    <source>
        <dbReference type="ARBA" id="ARBA00022679"/>
    </source>
</evidence>
<dbReference type="SUPFAM" id="SSF53335">
    <property type="entry name" value="S-adenosyl-L-methionine-dependent methyltransferases"/>
    <property type="match status" value="1"/>
</dbReference>
<feature type="compositionally biased region" description="Low complexity" evidence="9">
    <location>
        <begin position="9"/>
        <end position="28"/>
    </location>
</feature>
<keyword evidence="4" id="KW-0521">NADP</keyword>
<dbReference type="InterPro" id="IPR020807">
    <property type="entry name" value="PKS_DH"/>
</dbReference>
<dbReference type="InterPro" id="IPR014030">
    <property type="entry name" value="Ketoacyl_synth_N"/>
</dbReference>
<dbReference type="InterPro" id="IPR036291">
    <property type="entry name" value="NAD(P)-bd_dom_sf"/>
</dbReference>
<dbReference type="SMART" id="SM00823">
    <property type="entry name" value="PKS_PP"/>
    <property type="match status" value="1"/>
</dbReference>
<dbReference type="Pfam" id="PF16197">
    <property type="entry name" value="KAsynt_C_assoc"/>
    <property type="match status" value="1"/>
</dbReference>
<keyword evidence="1" id="KW-0596">Phosphopantetheine</keyword>
<evidence type="ECO:0000256" key="8">
    <source>
        <dbReference type="PROSITE-ProRule" id="PRU01363"/>
    </source>
</evidence>
<keyword evidence="3" id="KW-0808">Transferase</keyword>
<dbReference type="InterPro" id="IPR013968">
    <property type="entry name" value="PKS_KR"/>
</dbReference>
<dbReference type="Gene3D" id="3.90.180.10">
    <property type="entry name" value="Medium-chain alcohol dehydrogenases, catalytic domain"/>
    <property type="match status" value="1"/>
</dbReference>
<dbReference type="CDD" id="cd00833">
    <property type="entry name" value="PKS"/>
    <property type="match status" value="1"/>
</dbReference>
<dbReference type="SMART" id="SM00825">
    <property type="entry name" value="PKS_KS"/>
    <property type="match status" value="1"/>
</dbReference>
<evidence type="ECO:0000313" key="14">
    <source>
        <dbReference type="Proteomes" id="UP001175000"/>
    </source>
</evidence>
<dbReference type="PROSITE" id="PS52019">
    <property type="entry name" value="PKS_MFAS_DH"/>
    <property type="match status" value="1"/>
</dbReference>
<dbReference type="Pfam" id="PF02801">
    <property type="entry name" value="Ketoacyl-synt_C"/>
    <property type="match status" value="1"/>
</dbReference>
<dbReference type="InterPro" id="IPR013217">
    <property type="entry name" value="Methyltransf_12"/>
</dbReference>
<evidence type="ECO:0000259" key="11">
    <source>
        <dbReference type="PROSITE" id="PS52004"/>
    </source>
</evidence>
<dbReference type="Gene3D" id="3.40.366.10">
    <property type="entry name" value="Malonyl-Coenzyme A Acyl Carrier Protein, domain 2"/>
    <property type="match status" value="1"/>
</dbReference>
<dbReference type="InterPro" id="IPR042104">
    <property type="entry name" value="PKS_dehydratase_sf"/>
</dbReference>
<dbReference type="InterPro" id="IPR020843">
    <property type="entry name" value="ER"/>
</dbReference>
<dbReference type="InterPro" id="IPR013154">
    <property type="entry name" value="ADH-like_N"/>
</dbReference>
<evidence type="ECO:0000313" key="13">
    <source>
        <dbReference type="EMBL" id="KAK0623893.1"/>
    </source>
</evidence>
<gene>
    <name evidence="13" type="ORF">B0T14DRAFT_425979</name>
</gene>
<dbReference type="InterPro" id="IPR049552">
    <property type="entry name" value="PKS_DH_N"/>
</dbReference>
<dbReference type="InterPro" id="IPR014043">
    <property type="entry name" value="Acyl_transferase_dom"/>
</dbReference>
<comment type="caution">
    <text evidence="13">The sequence shown here is derived from an EMBL/GenBank/DDBJ whole genome shotgun (WGS) entry which is preliminary data.</text>
</comment>
<dbReference type="InterPro" id="IPR016035">
    <property type="entry name" value="Acyl_Trfase/lysoPLipase"/>
</dbReference>
<feature type="region of interest" description="N-terminal hotdog fold" evidence="8">
    <location>
        <begin position="988"/>
        <end position="1117"/>
    </location>
</feature>
<dbReference type="EMBL" id="JAULSU010000003">
    <property type="protein sequence ID" value="KAK0623893.1"/>
    <property type="molecule type" value="Genomic_DNA"/>
</dbReference>
<dbReference type="Proteomes" id="UP001175000">
    <property type="component" value="Unassembled WGS sequence"/>
</dbReference>
<dbReference type="InterPro" id="IPR009081">
    <property type="entry name" value="PP-bd_ACP"/>
</dbReference>